<evidence type="ECO:0000313" key="3">
    <source>
        <dbReference type="Proteomes" id="UP000298246"/>
    </source>
</evidence>
<dbReference type="EMBL" id="MYFO01000014">
    <property type="protein sequence ID" value="TFE87290.1"/>
    <property type="molecule type" value="Genomic_DNA"/>
</dbReference>
<name>A0A4Y8Q1Z0_9BACL</name>
<dbReference type="RefSeq" id="WP_134753350.1">
    <property type="nucleotide sequence ID" value="NZ_MYFO02000002.1"/>
</dbReference>
<keyword evidence="3" id="KW-1185">Reference proteome</keyword>
<protein>
    <submittedName>
        <fullName evidence="2">Uncharacterized protein</fullName>
    </submittedName>
</protein>
<dbReference type="AlphaFoldDB" id="A0A4Y8Q1Z0"/>
<evidence type="ECO:0000256" key="1">
    <source>
        <dbReference type="SAM" id="MobiDB-lite"/>
    </source>
</evidence>
<gene>
    <name evidence="2" type="ORF">B5M42_12645</name>
</gene>
<reference evidence="2 3" key="1">
    <citation type="submission" date="2017-03" db="EMBL/GenBank/DDBJ databases">
        <title>Isolation of Levoglucosan Utilizing Bacteria.</title>
        <authorList>
            <person name="Arya A.S."/>
        </authorList>
    </citation>
    <scope>NUCLEOTIDE SEQUENCE [LARGE SCALE GENOMIC DNA]</scope>
    <source>
        <strain evidence="2 3">MEC069</strain>
    </source>
</reference>
<feature type="compositionally biased region" description="Basic and acidic residues" evidence="1">
    <location>
        <begin position="67"/>
        <end position="76"/>
    </location>
</feature>
<organism evidence="2 3">
    <name type="scientific">Paenibacillus athensensis</name>
    <dbReference type="NCBI Taxonomy" id="1967502"/>
    <lineage>
        <taxon>Bacteria</taxon>
        <taxon>Bacillati</taxon>
        <taxon>Bacillota</taxon>
        <taxon>Bacilli</taxon>
        <taxon>Bacillales</taxon>
        <taxon>Paenibacillaceae</taxon>
        <taxon>Paenibacillus</taxon>
    </lineage>
</organism>
<proteinExistence type="predicted"/>
<feature type="region of interest" description="Disordered" evidence="1">
    <location>
        <begin position="56"/>
        <end position="76"/>
    </location>
</feature>
<sequence length="76" mass="8638">MNPSIPLIDFNSLCLQGRLPVNCPATPIRQQLQRFGTIAARHVDEQQANLLFSRRKKMRKPAPQRALDAKSTRIIT</sequence>
<dbReference type="Proteomes" id="UP000298246">
    <property type="component" value="Unassembled WGS sequence"/>
</dbReference>
<evidence type="ECO:0000313" key="2">
    <source>
        <dbReference type="EMBL" id="TFE87290.1"/>
    </source>
</evidence>
<accession>A0A4Y8Q1Z0</accession>
<comment type="caution">
    <text evidence="2">The sequence shown here is derived from an EMBL/GenBank/DDBJ whole genome shotgun (WGS) entry which is preliminary data.</text>
</comment>